<evidence type="ECO:0000313" key="2">
    <source>
        <dbReference type="EMBL" id="ELY86787.1"/>
    </source>
</evidence>
<sequence length="77" mass="8458">MLTPDAGLRIPALEYRRPLLETIENGEIDPSFVSTHQVGGDGPEMDETCNDEDDCTEVVTTPRPADRPVSPIVYADE</sequence>
<feature type="compositionally biased region" description="Acidic residues" evidence="1">
    <location>
        <begin position="43"/>
        <end position="56"/>
    </location>
</feature>
<accession>L9ZML0</accession>
<evidence type="ECO:0000313" key="3">
    <source>
        <dbReference type="Proteomes" id="UP000011511"/>
    </source>
</evidence>
<organism evidence="2 3">
    <name type="scientific">Natrinema altunense (strain JCM 12890 / CGMCC 1.3731 / AJ2)</name>
    <dbReference type="NCBI Taxonomy" id="1227494"/>
    <lineage>
        <taxon>Archaea</taxon>
        <taxon>Methanobacteriati</taxon>
        <taxon>Methanobacteriota</taxon>
        <taxon>Stenosarchaea group</taxon>
        <taxon>Halobacteria</taxon>
        <taxon>Halobacteriales</taxon>
        <taxon>Natrialbaceae</taxon>
        <taxon>Natrinema</taxon>
    </lineage>
</organism>
<dbReference type="EMBL" id="AOIK01000025">
    <property type="protein sequence ID" value="ELY86787.1"/>
    <property type="molecule type" value="Genomic_DNA"/>
</dbReference>
<dbReference type="AlphaFoldDB" id="L9ZML0"/>
<dbReference type="PATRIC" id="fig|1227494.3.peg.1536"/>
<feature type="region of interest" description="Disordered" evidence="1">
    <location>
        <begin position="31"/>
        <end position="77"/>
    </location>
</feature>
<dbReference type="eggNOG" id="arCOG01459">
    <property type="taxonomic scope" value="Archaea"/>
</dbReference>
<evidence type="ECO:0000256" key="1">
    <source>
        <dbReference type="SAM" id="MobiDB-lite"/>
    </source>
</evidence>
<reference evidence="2 3" key="1">
    <citation type="journal article" date="2014" name="PLoS Genet.">
        <title>Phylogenetically driven sequencing of extremely halophilic archaea reveals strategies for static and dynamic osmo-response.</title>
        <authorList>
            <person name="Becker E.A."/>
            <person name="Seitzer P.M."/>
            <person name="Tritt A."/>
            <person name="Larsen D."/>
            <person name="Krusor M."/>
            <person name="Yao A.I."/>
            <person name="Wu D."/>
            <person name="Madern D."/>
            <person name="Eisen J.A."/>
            <person name="Darling A.E."/>
            <person name="Facciotti M.T."/>
        </authorList>
    </citation>
    <scope>NUCLEOTIDE SEQUENCE [LARGE SCALE GENOMIC DNA]</scope>
    <source>
        <strain evidence="2 3">JCM 12890</strain>
    </source>
</reference>
<proteinExistence type="predicted"/>
<name>L9ZML0_NATA2</name>
<keyword evidence="3" id="KW-1185">Reference proteome</keyword>
<dbReference type="Proteomes" id="UP000011511">
    <property type="component" value="Unassembled WGS sequence"/>
</dbReference>
<gene>
    <name evidence="2" type="ORF">C485_07712</name>
</gene>
<dbReference type="RefSeq" id="WP_007108862.1">
    <property type="nucleotide sequence ID" value="NZ_AOIK01000025.1"/>
</dbReference>
<protein>
    <submittedName>
        <fullName evidence="2">Alcohol dehydrogenase GroES domain protein</fullName>
    </submittedName>
</protein>
<comment type="caution">
    <text evidence="2">The sequence shown here is derived from an EMBL/GenBank/DDBJ whole genome shotgun (WGS) entry which is preliminary data.</text>
</comment>